<dbReference type="Gene3D" id="3.80.10.10">
    <property type="entry name" value="Ribonuclease Inhibitor"/>
    <property type="match status" value="1"/>
</dbReference>
<dbReference type="Proteomes" id="UP000467841">
    <property type="component" value="Unassembled WGS sequence"/>
</dbReference>
<gene>
    <name evidence="2" type="ORF">MERR_LOCUS41487</name>
</gene>
<dbReference type="PANTHER" id="PTHR31900:SF25">
    <property type="entry name" value="FBD DOMAIN-CONTAINING PROTEIN"/>
    <property type="match status" value="1"/>
</dbReference>
<name>A0A6D2L3Y2_9BRAS</name>
<sequence length="277" mass="31788">MRLENNLYVNDACLEKLISSCPVLEDLSFVKRYEDDNVKVIRVHSLTLTSLSIKANHRLDYENAGFIIDAPRLKHLNIKDATSKNKTIINLGSLTNVSFLVKMFPRYNIADYDEVDFLMFRNFFTSISGLRDMKISWDALEFIDKFTPLPQFCNLSSLEIEIFWLFPKELPRFLESCPNLRSLILDFNDSWVMEYTKLTTVPRCLMSSLEFVAIKDETKFVIDTVIELASYFAENAAILKKLVLHLGGGSTNEKHSKSLNNLMASPRRSSTCQIVVC</sequence>
<dbReference type="Pfam" id="PF24758">
    <property type="entry name" value="LRR_At5g56370"/>
    <property type="match status" value="1"/>
</dbReference>
<keyword evidence="3" id="KW-1185">Reference proteome</keyword>
<reference evidence="2" key="1">
    <citation type="submission" date="2020-01" db="EMBL/GenBank/DDBJ databases">
        <authorList>
            <person name="Mishra B."/>
        </authorList>
    </citation>
    <scope>NUCLEOTIDE SEQUENCE [LARGE SCALE GENOMIC DNA]</scope>
</reference>
<protein>
    <recommendedName>
        <fullName evidence="1">FBD domain-containing protein</fullName>
    </recommendedName>
</protein>
<dbReference type="Pfam" id="PF08387">
    <property type="entry name" value="FBD"/>
    <property type="match status" value="1"/>
</dbReference>
<dbReference type="SUPFAM" id="SSF52047">
    <property type="entry name" value="RNI-like"/>
    <property type="match status" value="1"/>
</dbReference>
<dbReference type="InterPro" id="IPR055411">
    <property type="entry name" value="LRR_FXL15/At3g58940/PEG3-like"/>
</dbReference>
<comment type="caution">
    <text evidence="2">The sequence shown here is derived from an EMBL/GenBank/DDBJ whole genome shotgun (WGS) entry which is preliminary data.</text>
</comment>
<dbReference type="InterPro" id="IPR032675">
    <property type="entry name" value="LRR_dom_sf"/>
</dbReference>
<evidence type="ECO:0000313" key="3">
    <source>
        <dbReference type="Proteomes" id="UP000467841"/>
    </source>
</evidence>
<evidence type="ECO:0000259" key="1">
    <source>
        <dbReference type="SMART" id="SM00579"/>
    </source>
</evidence>
<dbReference type="EMBL" id="CACVBM020001567">
    <property type="protein sequence ID" value="CAA7054251.1"/>
    <property type="molecule type" value="Genomic_DNA"/>
</dbReference>
<dbReference type="InterPro" id="IPR006566">
    <property type="entry name" value="FBD"/>
</dbReference>
<evidence type="ECO:0000313" key="2">
    <source>
        <dbReference type="EMBL" id="CAA7054251.1"/>
    </source>
</evidence>
<dbReference type="InterPro" id="IPR050232">
    <property type="entry name" value="FBL13/AtMIF1-like"/>
</dbReference>
<dbReference type="SMART" id="SM00579">
    <property type="entry name" value="FBD"/>
    <property type="match status" value="1"/>
</dbReference>
<dbReference type="OrthoDB" id="612216at2759"/>
<accession>A0A6D2L3Y2</accession>
<dbReference type="PANTHER" id="PTHR31900">
    <property type="entry name" value="F-BOX/RNI SUPERFAMILY PROTEIN-RELATED"/>
    <property type="match status" value="1"/>
</dbReference>
<organism evidence="2 3">
    <name type="scientific">Microthlaspi erraticum</name>
    <dbReference type="NCBI Taxonomy" id="1685480"/>
    <lineage>
        <taxon>Eukaryota</taxon>
        <taxon>Viridiplantae</taxon>
        <taxon>Streptophyta</taxon>
        <taxon>Embryophyta</taxon>
        <taxon>Tracheophyta</taxon>
        <taxon>Spermatophyta</taxon>
        <taxon>Magnoliopsida</taxon>
        <taxon>eudicotyledons</taxon>
        <taxon>Gunneridae</taxon>
        <taxon>Pentapetalae</taxon>
        <taxon>rosids</taxon>
        <taxon>malvids</taxon>
        <taxon>Brassicales</taxon>
        <taxon>Brassicaceae</taxon>
        <taxon>Coluteocarpeae</taxon>
        <taxon>Microthlaspi</taxon>
    </lineage>
</organism>
<dbReference type="AlphaFoldDB" id="A0A6D2L3Y2"/>
<feature type="domain" description="FBD" evidence="1">
    <location>
        <begin position="203"/>
        <end position="277"/>
    </location>
</feature>
<proteinExistence type="predicted"/>